<dbReference type="InterPro" id="IPR020449">
    <property type="entry name" value="Tscrpt_reg_AraC-type_HTH"/>
</dbReference>
<proteinExistence type="predicted"/>
<evidence type="ECO:0000256" key="1">
    <source>
        <dbReference type="ARBA" id="ARBA00023015"/>
    </source>
</evidence>
<evidence type="ECO:0000313" key="5">
    <source>
        <dbReference type="EMBL" id="EDH6428842.1"/>
    </source>
</evidence>
<keyword evidence="2" id="KW-0238">DNA-binding</keyword>
<dbReference type="EMBL" id="AAMIHV010000007">
    <property type="protein sequence ID" value="EDH6428842.1"/>
    <property type="molecule type" value="Genomic_DNA"/>
</dbReference>
<dbReference type="InterPro" id="IPR018060">
    <property type="entry name" value="HTH_AraC"/>
</dbReference>
<dbReference type="PANTHER" id="PTHR47894">
    <property type="entry name" value="HTH-TYPE TRANSCRIPTIONAL REGULATOR GADX"/>
    <property type="match status" value="1"/>
</dbReference>
<dbReference type="InterPro" id="IPR009057">
    <property type="entry name" value="Homeodomain-like_sf"/>
</dbReference>
<feature type="domain" description="HTH araC/xylS-type" evidence="4">
    <location>
        <begin position="1"/>
        <end position="98"/>
    </location>
</feature>
<gene>
    <name evidence="5" type="ORF">CB395_08420</name>
</gene>
<protein>
    <submittedName>
        <fullName evidence="5">AraC family transcriptional regulator</fullName>
    </submittedName>
</protein>
<organism evidence="5">
    <name type="scientific">Salmonella enterica subsp. enterica serovar Braenderup</name>
    <dbReference type="NCBI Taxonomy" id="149391"/>
    <lineage>
        <taxon>Bacteria</taxon>
        <taxon>Pseudomonadati</taxon>
        <taxon>Pseudomonadota</taxon>
        <taxon>Gammaproteobacteria</taxon>
        <taxon>Enterobacterales</taxon>
        <taxon>Enterobacteriaceae</taxon>
        <taxon>Salmonella</taxon>
    </lineage>
</organism>
<sequence length="101" mass="11534">ERVYNIISSSPSRQWKLTDVADHIFMSTSTLKRKLAEEGTSFSDIYLSARMNQAAKLLRIGNHNVNAVALKCGYDSTSYFIQCFKKYFKTTPSTFIKMANH</sequence>
<dbReference type="GO" id="GO:0000976">
    <property type="term" value="F:transcription cis-regulatory region binding"/>
    <property type="evidence" value="ECO:0007669"/>
    <property type="project" value="TreeGrafter"/>
</dbReference>
<dbReference type="GO" id="GO:0003700">
    <property type="term" value="F:DNA-binding transcription factor activity"/>
    <property type="evidence" value="ECO:0007669"/>
    <property type="project" value="InterPro"/>
</dbReference>
<dbReference type="PROSITE" id="PS01124">
    <property type="entry name" value="HTH_ARAC_FAMILY_2"/>
    <property type="match status" value="1"/>
</dbReference>
<reference evidence="5" key="1">
    <citation type="submission" date="2018-07" db="EMBL/GenBank/DDBJ databases">
        <authorList>
            <person name="Ashton P.M."/>
            <person name="Dallman T."/>
            <person name="Nair S."/>
            <person name="De Pinna E."/>
            <person name="Peters T."/>
            <person name="Grant K."/>
        </authorList>
    </citation>
    <scope>NUCLEOTIDE SEQUENCE</scope>
    <source>
        <strain evidence="5">358409</strain>
    </source>
</reference>
<dbReference type="Gene3D" id="1.10.10.60">
    <property type="entry name" value="Homeodomain-like"/>
    <property type="match status" value="1"/>
</dbReference>
<feature type="non-terminal residue" evidence="5">
    <location>
        <position position="1"/>
    </location>
</feature>
<keyword evidence="3" id="KW-0804">Transcription</keyword>
<name>A0A634YVT3_SALET</name>
<dbReference type="PRINTS" id="PR00032">
    <property type="entry name" value="HTHARAC"/>
</dbReference>
<dbReference type="SUPFAM" id="SSF46689">
    <property type="entry name" value="Homeodomain-like"/>
    <property type="match status" value="1"/>
</dbReference>
<dbReference type="Pfam" id="PF12833">
    <property type="entry name" value="HTH_18"/>
    <property type="match status" value="1"/>
</dbReference>
<evidence type="ECO:0000259" key="4">
    <source>
        <dbReference type="PROSITE" id="PS01124"/>
    </source>
</evidence>
<dbReference type="PANTHER" id="PTHR47894:SF4">
    <property type="entry name" value="HTH-TYPE TRANSCRIPTIONAL REGULATOR GADX"/>
    <property type="match status" value="1"/>
</dbReference>
<dbReference type="PROSITE" id="PS00041">
    <property type="entry name" value="HTH_ARAC_FAMILY_1"/>
    <property type="match status" value="1"/>
</dbReference>
<dbReference type="GO" id="GO:0005829">
    <property type="term" value="C:cytosol"/>
    <property type="evidence" value="ECO:0007669"/>
    <property type="project" value="TreeGrafter"/>
</dbReference>
<dbReference type="InterPro" id="IPR018062">
    <property type="entry name" value="HTH_AraC-typ_CS"/>
</dbReference>
<dbReference type="SMART" id="SM00342">
    <property type="entry name" value="HTH_ARAC"/>
    <property type="match status" value="1"/>
</dbReference>
<keyword evidence="1" id="KW-0805">Transcription regulation</keyword>
<evidence type="ECO:0000256" key="3">
    <source>
        <dbReference type="ARBA" id="ARBA00023163"/>
    </source>
</evidence>
<accession>A0A634YVT3</accession>
<dbReference type="AlphaFoldDB" id="A0A634YVT3"/>
<evidence type="ECO:0000256" key="2">
    <source>
        <dbReference type="ARBA" id="ARBA00023125"/>
    </source>
</evidence>
<comment type="caution">
    <text evidence="5">The sequence shown here is derived from an EMBL/GenBank/DDBJ whole genome shotgun (WGS) entry which is preliminary data.</text>
</comment>